<dbReference type="GO" id="GO:0071111">
    <property type="term" value="F:cyclic-guanylate-specific phosphodiesterase activity"/>
    <property type="evidence" value="ECO:0007669"/>
    <property type="project" value="InterPro"/>
</dbReference>
<dbReference type="HOGENOM" id="CLU_089605_0_0_9"/>
<dbReference type="RefSeq" id="WP_014214556.1">
    <property type="nucleotide sequence ID" value="NC_016605.1"/>
</dbReference>
<dbReference type="KEGG" id="pce:PECL_20"/>
<dbReference type="Gene3D" id="3.20.20.450">
    <property type="entry name" value="EAL domain"/>
    <property type="match status" value="1"/>
</dbReference>
<dbReference type="InterPro" id="IPR001633">
    <property type="entry name" value="EAL_dom"/>
</dbReference>
<dbReference type="PATRIC" id="fig|701521.8.peg.19"/>
<dbReference type="Pfam" id="PF00563">
    <property type="entry name" value="EAL"/>
    <property type="match status" value="1"/>
</dbReference>
<gene>
    <name evidence="2" type="ordered locus">PECL_20</name>
</gene>
<organism evidence="2 3">
    <name type="scientific">Pediococcus claussenii (strain ATCC BAA-344 / DSM 14800 / JCM 18046 / KCTC 3811 / LMG 21948 / P06)</name>
    <dbReference type="NCBI Taxonomy" id="701521"/>
    <lineage>
        <taxon>Bacteria</taxon>
        <taxon>Bacillati</taxon>
        <taxon>Bacillota</taxon>
        <taxon>Bacilli</taxon>
        <taxon>Lactobacillales</taxon>
        <taxon>Lactobacillaceae</taxon>
        <taxon>Pediococcus</taxon>
    </lineage>
</organism>
<keyword evidence="3" id="KW-1185">Reference proteome</keyword>
<dbReference type="STRING" id="701521.PECL_20"/>
<dbReference type="PANTHER" id="PTHR33121">
    <property type="entry name" value="CYCLIC DI-GMP PHOSPHODIESTERASE PDEF"/>
    <property type="match status" value="1"/>
</dbReference>
<feature type="domain" description="EAL" evidence="1">
    <location>
        <begin position="1"/>
        <end position="197"/>
    </location>
</feature>
<dbReference type="EMBL" id="CP003137">
    <property type="protein sequence ID" value="AEV94358.1"/>
    <property type="molecule type" value="Genomic_DNA"/>
</dbReference>
<reference evidence="2 3" key="1">
    <citation type="journal article" date="2012" name="J. Bacteriol.">
        <title>Complete Genome Sequence of the Beer Spoilage Organism Pediococcus claussenii ATCC BAA-344T.</title>
        <authorList>
            <person name="Pittet V."/>
            <person name="Abegunde T."/>
            <person name="Marfleet T."/>
            <person name="Haakensen M."/>
            <person name="Morrow K."/>
            <person name="Jayaprakash T."/>
            <person name="Schroeder K."/>
            <person name="Trost B."/>
            <person name="Byrns S."/>
            <person name="Bergsveinson J."/>
            <person name="Kusalik A."/>
            <person name="Ziola B."/>
        </authorList>
    </citation>
    <scope>NUCLEOTIDE SEQUENCE [LARGE SCALE GENOMIC DNA]</scope>
    <source>
        <strain evidence="2 3">ATCC BAA-344</strain>
    </source>
</reference>
<accession>G8PE97</accession>
<evidence type="ECO:0000259" key="1">
    <source>
        <dbReference type="PROSITE" id="PS50883"/>
    </source>
</evidence>
<dbReference type="PANTHER" id="PTHR33121:SF82">
    <property type="entry name" value="SIGNAL TRANSDUCTION PROTEIN CONTAINING A EAL DOMAIN"/>
    <property type="match status" value="1"/>
</dbReference>
<dbReference type="Proteomes" id="UP000005444">
    <property type="component" value="Chromosome"/>
</dbReference>
<dbReference type="SUPFAM" id="SSF141868">
    <property type="entry name" value="EAL domain-like"/>
    <property type="match status" value="1"/>
</dbReference>
<dbReference type="AlphaFoldDB" id="G8PE97"/>
<evidence type="ECO:0000313" key="3">
    <source>
        <dbReference type="Proteomes" id="UP000005444"/>
    </source>
</evidence>
<evidence type="ECO:0000313" key="2">
    <source>
        <dbReference type="EMBL" id="AEV94358.1"/>
    </source>
</evidence>
<dbReference type="InterPro" id="IPR035919">
    <property type="entry name" value="EAL_sf"/>
</dbReference>
<dbReference type="eggNOG" id="COG2200">
    <property type="taxonomic scope" value="Bacteria"/>
</dbReference>
<dbReference type="PROSITE" id="PS50883">
    <property type="entry name" value="EAL"/>
    <property type="match status" value="1"/>
</dbReference>
<sequence length="197" mass="22657">MLYRYFIQPQINKYTNSIIGYELLIKGYENEGWRPPRYFADIPAEVIASVLTKTTEKLALKIGAVSVNLNRTQMMNRDIDEALMHAQDKLRPVRMVVELTEEPNDEGTTIADLVPILKSFSKRGIEISIDDVGTGENQVDRISGIVPYASEIKFALQNFDQPFSDSELQDKVKFWYNFAEKNKLRFILEGIEDQQDD</sequence>
<proteinExistence type="predicted"/>
<name>G8PE97_PEDCP</name>
<dbReference type="InterPro" id="IPR050706">
    <property type="entry name" value="Cyclic-di-GMP_PDE-like"/>
</dbReference>
<protein>
    <submittedName>
        <fullName evidence="2">EAL domain (Signal transduction regulation) protein</fullName>
    </submittedName>
</protein>